<evidence type="ECO:0000313" key="3">
    <source>
        <dbReference type="Proteomes" id="UP000193719"/>
    </source>
</evidence>
<reference evidence="2 3" key="1">
    <citation type="submission" date="2016-08" db="EMBL/GenBank/DDBJ databases">
        <title>Genomes of anaerobic fungi encode conserved fungal cellulosomes for biomass hydrolysis.</title>
        <authorList>
            <consortium name="DOE Joint Genome Institute"/>
            <person name="Haitjema C.H."/>
            <person name="Gilmore S.P."/>
            <person name="Henske J.K."/>
            <person name="Solomon K.V."/>
            <person name="De Groot R."/>
            <person name="Kuo A."/>
            <person name="Mondo S.J."/>
            <person name="Salamov A.A."/>
            <person name="Labutti K."/>
            <person name="Zhao Z."/>
            <person name="Chiniquy J."/>
            <person name="Barry K."/>
            <person name="Brewer H.M."/>
            <person name="Purvine S.O."/>
            <person name="Wright A.T."/>
            <person name="Boxma B."/>
            <person name="Van Alen T."/>
            <person name="Hackstein J.H."/>
            <person name="Baker S.E."/>
            <person name="Grigoriev I.V."/>
            <person name="O'Malley M.A."/>
        </authorList>
    </citation>
    <scope>NUCLEOTIDE SEQUENCE [LARGE SCALE GENOMIC DNA]</scope>
    <source>
        <strain evidence="3">finn</strain>
    </source>
</reference>
<dbReference type="AlphaFoldDB" id="A0A1Y1V9H7"/>
<evidence type="ECO:0000313" key="2">
    <source>
        <dbReference type="EMBL" id="ORX50619.1"/>
    </source>
</evidence>
<protein>
    <submittedName>
        <fullName evidence="2">Uncharacterized protein</fullName>
    </submittedName>
</protein>
<keyword evidence="3" id="KW-1185">Reference proteome</keyword>
<sequence length="64" mass="7718">MYHNNQNNSQYYQSNIPQQFSNGYTQTLRINNDVRATEIGLRPNNNYQDNQKQKDYKNYKQLIS</sequence>
<organism evidence="2 3">
    <name type="scientific">Piromyces finnis</name>
    <dbReference type="NCBI Taxonomy" id="1754191"/>
    <lineage>
        <taxon>Eukaryota</taxon>
        <taxon>Fungi</taxon>
        <taxon>Fungi incertae sedis</taxon>
        <taxon>Chytridiomycota</taxon>
        <taxon>Chytridiomycota incertae sedis</taxon>
        <taxon>Neocallimastigomycetes</taxon>
        <taxon>Neocallimastigales</taxon>
        <taxon>Neocallimastigaceae</taxon>
        <taxon>Piromyces</taxon>
    </lineage>
</organism>
<gene>
    <name evidence="2" type="ORF">BCR36DRAFT_583205</name>
</gene>
<dbReference type="Proteomes" id="UP000193719">
    <property type="component" value="Unassembled WGS sequence"/>
</dbReference>
<feature type="region of interest" description="Disordered" evidence="1">
    <location>
        <begin position="41"/>
        <end position="64"/>
    </location>
</feature>
<accession>A0A1Y1V9H7</accession>
<reference evidence="2 3" key="2">
    <citation type="submission" date="2016-08" db="EMBL/GenBank/DDBJ databases">
        <title>Pervasive Adenine N6-methylation of Active Genes in Fungi.</title>
        <authorList>
            <consortium name="DOE Joint Genome Institute"/>
            <person name="Mondo S.J."/>
            <person name="Dannebaum R.O."/>
            <person name="Kuo R.C."/>
            <person name="Labutti K."/>
            <person name="Haridas S."/>
            <person name="Kuo A."/>
            <person name="Salamov A."/>
            <person name="Ahrendt S.R."/>
            <person name="Lipzen A."/>
            <person name="Sullivan W."/>
            <person name="Andreopoulos W.B."/>
            <person name="Clum A."/>
            <person name="Lindquist E."/>
            <person name="Daum C."/>
            <person name="Ramamoorthy G.K."/>
            <person name="Gryganskyi A."/>
            <person name="Culley D."/>
            <person name="Magnuson J.K."/>
            <person name="James T.Y."/>
            <person name="O'Malley M.A."/>
            <person name="Stajich J.E."/>
            <person name="Spatafora J.W."/>
            <person name="Visel A."/>
            <person name="Grigoriev I.V."/>
        </authorList>
    </citation>
    <scope>NUCLEOTIDE SEQUENCE [LARGE SCALE GENOMIC DNA]</scope>
    <source>
        <strain evidence="3">finn</strain>
    </source>
</reference>
<name>A0A1Y1V9H7_9FUNG</name>
<dbReference type="EMBL" id="MCFH01000020">
    <property type="protein sequence ID" value="ORX50619.1"/>
    <property type="molecule type" value="Genomic_DNA"/>
</dbReference>
<comment type="caution">
    <text evidence="2">The sequence shown here is derived from an EMBL/GenBank/DDBJ whole genome shotgun (WGS) entry which is preliminary data.</text>
</comment>
<evidence type="ECO:0000256" key="1">
    <source>
        <dbReference type="SAM" id="MobiDB-lite"/>
    </source>
</evidence>
<proteinExistence type="predicted"/>